<dbReference type="RefSeq" id="WP_307904008.1">
    <property type="nucleotide sequence ID" value="NZ_AP027059.1"/>
</dbReference>
<protein>
    <recommendedName>
        <fullName evidence="3">6-bladed beta-propeller</fullName>
    </recommendedName>
</protein>
<gene>
    <name evidence="1" type="ORF">HLVA_17360</name>
</gene>
<dbReference type="InterPro" id="IPR011042">
    <property type="entry name" value="6-blade_b-propeller_TolB-like"/>
</dbReference>
<name>A0AAU9DFH4_9FUSO</name>
<dbReference type="SUPFAM" id="SSF63825">
    <property type="entry name" value="YWTD domain"/>
    <property type="match status" value="2"/>
</dbReference>
<dbReference type="PANTHER" id="PTHR24104:SF25">
    <property type="entry name" value="PROTEIN LIN-41"/>
    <property type="match status" value="1"/>
</dbReference>
<dbReference type="GO" id="GO:0008270">
    <property type="term" value="F:zinc ion binding"/>
    <property type="evidence" value="ECO:0007669"/>
    <property type="project" value="UniProtKB-KW"/>
</dbReference>
<evidence type="ECO:0000313" key="1">
    <source>
        <dbReference type="EMBL" id="BDU51167.1"/>
    </source>
</evidence>
<dbReference type="Gene3D" id="2.120.10.30">
    <property type="entry name" value="TolB, C-terminal domain"/>
    <property type="match status" value="2"/>
</dbReference>
<keyword evidence="2" id="KW-1185">Reference proteome</keyword>
<dbReference type="AlphaFoldDB" id="A0AAU9DFH4"/>
<organism evidence="1 2">
    <name type="scientific">Haliovirga abyssi</name>
    <dbReference type="NCBI Taxonomy" id="2996794"/>
    <lineage>
        <taxon>Bacteria</taxon>
        <taxon>Fusobacteriati</taxon>
        <taxon>Fusobacteriota</taxon>
        <taxon>Fusobacteriia</taxon>
        <taxon>Fusobacteriales</taxon>
        <taxon>Haliovirgaceae</taxon>
        <taxon>Haliovirga</taxon>
    </lineage>
</organism>
<evidence type="ECO:0008006" key="3">
    <source>
        <dbReference type="Google" id="ProtNLM"/>
    </source>
</evidence>
<dbReference type="Proteomes" id="UP001321582">
    <property type="component" value="Chromosome"/>
</dbReference>
<reference evidence="1 2" key="1">
    <citation type="submission" date="2022-11" db="EMBL/GenBank/DDBJ databases">
        <title>Haliovirga abyssi gen. nov., sp. nov., a mesophilic fermentative bacterium isolated from the Iheya North hydrothermal field and the proposal of Haliovirgaceae fam. nov.</title>
        <authorList>
            <person name="Miyazaki U."/>
            <person name="Tame A."/>
            <person name="Miyazaki J."/>
            <person name="Takai K."/>
            <person name="Sawayama S."/>
            <person name="Kitajima M."/>
            <person name="Okamoto A."/>
            <person name="Nakagawa S."/>
        </authorList>
    </citation>
    <scope>NUCLEOTIDE SEQUENCE [LARGE SCALE GENOMIC DNA]</scope>
    <source>
        <strain evidence="1 2">IC12</strain>
    </source>
</reference>
<dbReference type="InterPro" id="IPR050952">
    <property type="entry name" value="TRIM-NHL_E3_ligases"/>
</dbReference>
<dbReference type="KEGG" id="haby:HLVA_17360"/>
<proteinExistence type="predicted"/>
<sequence length="549" mass="65769">MKPISDYYNDGKLEIFVYEFENKVVVNNEELKYDFNHPRCIEYGKNKIYISDSYNNRIVIYDIDKKEYSEFGKGILSEPYGMKIYRNKIYIINSTKKTISIFDEKNNFLKEFKVGKLYPIKLDIYNNKIYVLDKSSSEIYLYDFSGEKTDELSIKLKFPSDIKVLKGNIYIADTFNKRVIKLSDYGILLKTIIAGDYYSILNIEKDNLWYYCEKKSELNKLKISLNKDNVEEILKSGNRKEELLYYYIRNENKEKTAEIYNKSLLNKKYKNENKKLIEFIDEKNKKELYKILNSYYWEMNNEIKEIKSINKIDNLKLSKPKAICVEDENIWLSLIGYKLLLKFNKDLNFKDAYKFEILFDKIAVNNKTIFIIDYYYKKVYLIDKENFNTKKVIKEKTLVSPVELKLYNEKLYVLDSYYKKIFIFTKDGSKKKEYKINGENPISFEIFENNIYVLDKKNSEISKYNRYFELEYKKKLNGLKYPESIVSDEYGNFFISDEGNGRVIKFDKNWSLLFEIGDFGMPRDLFFDKNKLYVSDFAKGELKIINMER</sequence>
<dbReference type="EMBL" id="AP027059">
    <property type="protein sequence ID" value="BDU51167.1"/>
    <property type="molecule type" value="Genomic_DNA"/>
</dbReference>
<evidence type="ECO:0000313" key="2">
    <source>
        <dbReference type="Proteomes" id="UP001321582"/>
    </source>
</evidence>
<accession>A0AAU9DFH4</accession>
<dbReference type="PANTHER" id="PTHR24104">
    <property type="entry name" value="E3 UBIQUITIN-PROTEIN LIGASE NHLRC1-RELATED"/>
    <property type="match status" value="1"/>
</dbReference>